<dbReference type="GO" id="GO:0008330">
    <property type="term" value="F:protein tyrosine/threonine phosphatase activity"/>
    <property type="evidence" value="ECO:0007669"/>
    <property type="project" value="TreeGrafter"/>
</dbReference>
<protein>
    <recommendedName>
        <fullName evidence="2">protein-tyrosine-phosphatase</fullName>
        <ecNumber evidence="2">3.1.3.48</ecNumber>
    </recommendedName>
</protein>
<feature type="compositionally biased region" description="Polar residues" evidence="5">
    <location>
        <begin position="7"/>
        <end position="23"/>
    </location>
</feature>
<dbReference type="PANTHER" id="PTHR10159:SF519">
    <property type="entry name" value="DUAL SPECIFICITY PROTEIN PHOSPHATASE MPK3"/>
    <property type="match status" value="1"/>
</dbReference>
<dbReference type="STRING" id="1314783.A0A165UBS1"/>
<dbReference type="EC" id="3.1.3.48" evidence="2"/>
<evidence type="ECO:0000256" key="4">
    <source>
        <dbReference type="ARBA" id="ARBA00022912"/>
    </source>
</evidence>
<feature type="region of interest" description="Disordered" evidence="5">
    <location>
        <begin position="1"/>
        <end position="32"/>
    </location>
</feature>
<dbReference type="GO" id="GO:0017017">
    <property type="term" value="F:MAP kinase tyrosine/serine/threonine phosphatase activity"/>
    <property type="evidence" value="ECO:0007669"/>
    <property type="project" value="TreeGrafter"/>
</dbReference>
<dbReference type="PROSITE" id="PS00383">
    <property type="entry name" value="TYR_PHOSPHATASE_1"/>
    <property type="match status" value="1"/>
</dbReference>
<dbReference type="Gene3D" id="3.90.190.10">
    <property type="entry name" value="Protein tyrosine phosphatase superfamily"/>
    <property type="match status" value="1"/>
</dbReference>
<dbReference type="InterPro" id="IPR020422">
    <property type="entry name" value="TYR_PHOSPHATASE_DUAL_dom"/>
</dbReference>
<dbReference type="GO" id="GO:0005737">
    <property type="term" value="C:cytoplasm"/>
    <property type="evidence" value="ECO:0007669"/>
    <property type="project" value="TreeGrafter"/>
</dbReference>
<dbReference type="GO" id="GO:0033550">
    <property type="term" value="F:MAP kinase tyrosine phosphatase activity"/>
    <property type="evidence" value="ECO:0007669"/>
    <property type="project" value="TreeGrafter"/>
</dbReference>
<evidence type="ECO:0000313" key="9">
    <source>
        <dbReference type="Proteomes" id="UP000076727"/>
    </source>
</evidence>
<feature type="region of interest" description="Disordered" evidence="5">
    <location>
        <begin position="348"/>
        <end position="435"/>
    </location>
</feature>
<dbReference type="PANTHER" id="PTHR10159">
    <property type="entry name" value="DUAL SPECIFICITY PROTEIN PHOSPHATASE"/>
    <property type="match status" value="1"/>
</dbReference>
<dbReference type="Pfam" id="PF00782">
    <property type="entry name" value="DSPc"/>
    <property type="match status" value="1"/>
</dbReference>
<evidence type="ECO:0000256" key="3">
    <source>
        <dbReference type="ARBA" id="ARBA00022801"/>
    </source>
</evidence>
<feature type="region of interest" description="Disordered" evidence="5">
    <location>
        <begin position="306"/>
        <end position="335"/>
    </location>
</feature>
<evidence type="ECO:0000256" key="5">
    <source>
        <dbReference type="SAM" id="MobiDB-lite"/>
    </source>
</evidence>
<dbReference type="PROSITE" id="PS50054">
    <property type="entry name" value="TYR_PHOSPHATASE_DUAL"/>
    <property type="match status" value="1"/>
</dbReference>
<feature type="domain" description="Tyrosine-protein phosphatase" evidence="6">
    <location>
        <begin position="64"/>
        <end position="252"/>
    </location>
</feature>
<dbReference type="InterPro" id="IPR000387">
    <property type="entry name" value="Tyr_Pase_dom"/>
</dbReference>
<dbReference type="EMBL" id="KV429032">
    <property type="protein sequence ID" value="KZT74686.1"/>
    <property type="molecule type" value="Genomic_DNA"/>
</dbReference>
<dbReference type="SUPFAM" id="SSF52799">
    <property type="entry name" value="(Phosphotyrosine protein) phosphatases II"/>
    <property type="match status" value="1"/>
</dbReference>
<keyword evidence="3" id="KW-0378">Hydrolase</keyword>
<evidence type="ECO:0000256" key="2">
    <source>
        <dbReference type="ARBA" id="ARBA00013064"/>
    </source>
</evidence>
<evidence type="ECO:0000259" key="6">
    <source>
        <dbReference type="PROSITE" id="PS50054"/>
    </source>
</evidence>
<evidence type="ECO:0000259" key="7">
    <source>
        <dbReference type="PROSITE" id="PS50056"/>
    </source>
</evidence>
<dbReference type="PROSITE" id="PS50056">
    <property type="entry name" value="TYR_PHOSPHATASE_2"/>
    <property type="match status" value="1"/>
</dbReference>
<dbReference type="Proteomes" id="UP000076727">
    <property type="component" value="Unassembled WGS sequence"/>
</dbReference>
<dbReference type="OrthoDB" id="2017893at2759"/>
<gene>
    <name evidence="8" type="ORF">DAEQUDRAFT_734297</name>
</gene>
<dbReference type="GO" id="GO:0043409">
    <property type="term" value="P:negative regulation of MAPK cascade"/>
    <property type="evidence" value="ECO:0007669"/>
    <property type="project" value="TreeGrafter"/>
</dbReference>
<keyword evidence="4" id="KW-0904">Protein phosphatase</keyword>
<organism evidence="8 9">
    <name type="scientific">Daedalea quercina L-15889</name>
    <dbReference type="NCBI Taxonomy" id="1314783"/>
    <lineage>
        <taxon>Eukaryota</taxon>
        <taxon>Fungi</taxon>
        <taxon>Dikarya</taxon>
        <taxon>Basidiomycota</taxon>
        <taxon>Agaricomycotina</taxon>
        <taxon>Agaricomycetes</taxon>
        <taxon>Polyporales</taxon>
        <taxon>Fomitopsis</taxon>
    </lineage>
</organism>
<evidence type="ECO:0000256" key="1">
    <source>
        <dbReference type="ARBA" id="ARBA00008601"/>
    </source>
</evidence>
<keyword evidence="9" id="KW-1185">Reference proteome</keyword>
<feature type="domain" description="Tyrosine specific protein phosphatases" evidence="7">
    <location>
        <begin position="160"/>
        <end position="199"/>
    </location>
</feature>
<evidence type="ECO:0000313" key="8">
    <source>
        <dbReference type="EMBL" id="KZT74686.1"/>
    </source>
</evidence>
<comment type="similarity">
    <text evidence="1">Belongs to the protein-tyrosine phosphatase family. Non-receptor class dual specificity subfamily.</text>
</comment>
<accession>A0A165UBS1</accession>
<feature type="compositionally biased region" description="Basic residues" evidence="5">
    <location>
        <begin position="323"/>
        <end position="333"/>
    </location>
</feature>
<dbReference type="AlphaFoldDB" id="A0A165UBS1"/>
<proteinExistence type="inferred from homology"/>
<reference evidence="8 9" key="1">
    <citation type="journal article" date="2016" name="Mol. Biol. Evol.">
        <title>Comparative Genomics of Early-Diverging Mushroom-Forming Fungi Provides Insights into the Origins of Lignocellulose Decay Capabilities.</title>
        <authorList>
            <person name="Nagy L.G."/>
            <person name="Riley R."/>
            <person name="Tritt A."/>
            <person name="Adam C."/>
            <person name="Daum C."/>
            <person name="Floudas D."/>
            <person name="Sun H."/>
            <person name="Yadav J.S."/>
            <person name="Pangilinan J."/>
            <person name="Larsson K.H."/>
            <person name="Matsuura K."/>
            <person name="Barry K."/>
            <person name="Labutti K."/>
            <person name="Kuo R."/>
            <person name="Ohm R.A."/>
            <person name="Bhattacharya S.S."/>
            <person name="Shirouzu T."/>
            <person name="Yoshinaga Y."/>
            <person name="Martin F.M."/>
            <person name="Grigoriev I.V."/>
            <person name="Hibbett D.S."/>
        </authorList>
    </citation>
    <scope>NUCLEOTIDE SEQUENCE [LARGE SCALE GENOMIC DNA]</scope>
    <source>
        <strain evidence="8 9">L-15889</strain>
    </source>
</reference>
<feature type="compositionally biased region" description="Basic and acidic residues" evidence="5">
    <location>
        <begin position="384"/>
        <end position="393"/>
    </location>
</feature>
<dbReference type="InterPro" id="IPR016130">
    <property type="entry name" value="Tyr_Pase_AS"/>
</dbReference>
<dbReference type="SMART" id="SM00195">
    <property type="entry name" value="DSPc"/>
    <property type="match status" value="1"/>
</dbReference>
<dbReference type="InterPro" id="IPR000340">
    <property type="entry name" value="Dual-sp_phosphatase_cat-dom"/>
</dbReference>
<name>A0A165UBS1_9APHY</name>
<sequence length="594" mass="64162">MKKLSLTLPSAQSSTNSLLSTDGQGAEPKRRLSIVSLPAPVPATSLRRRGEEDQSLDSASYHDGPVQILPSIWLGSEDNVRDWRGLRERGIRSILNVAKEVSTVFDTVKPHRAFMSTPDLGITGADSESTYYFAHVPSGRPAMHYLKLPWSHGQADLVHTGFPAAFAFVDRALERGDGVLIHCQCGVSRSATLAIALVMRAAAQRSPNVPCEVWALKGMQGAYDFVKEKSNAIGPNMSLIYQLLDYERTFKTGTSSPALSDQSPSEAEWSRQRMLMDEGPTDDDKESVEVMREARALDQAMENRLMTRKSSVSSMSSSGSCPRRPRLASRKRAGSIASVMTGSSLLSENLVEEDEEQELLGVGGGFDESSEGTCCSSAEPTEDEGSRSRKDSGDSEQPSSGFLTARQVPAARMPPSAPHHKSSFTLPPPPATAIRASFDLTPRPLRVRARKPPNLAILPPVPSSPIIPVNSPPSPPPVNVRRLRADARKPTLPPKDLRIKVQNPSRPKLTSAVSTPSSQMLFVFPPSPTATRTPSTMTLTSNASFPFPPLATPRVSSFKADGRRRSFIGVPPPSTPTVASSRVDARGWIGGLGK</sequence>
<feature type="compositionally biased region" description="Low complexity" evidence="5">
    <location>
        <begin position="310"/>
        <end position="320"/>
    </location>
</feature>
<dbReference type="InterPro" id="IPR029021">
    <property type="entry name" value="Prot-tyrosine_phosphatase-like"/>
</dbReference>